<dbReference type="SUPFAM" id="SSF50630">
    <property type="entry name" value="Acid proteases"/>
    <property type="match status" value="1"/>
</dbReference>
<evidence type="ECO:0000256" key="1">
    <source>
        <dbReference type="SAM" id="MobiDB-lite"/>
    </source>
</evidence>
<dbReference type="InterPro" id="IPR050951">
    <property type="entry name" value="Retrovirus_Pol_polyprotein"/>
</dbReference>
<keyword evidence="5" id="KW-1185">Reference proteome</keyword>
<dbReference type="PANTHER" id="PTHR37984">
    <property type="entry name" value="PROTEIN CBG26694"/>
    <property type="match status" value="1"/>
</dbReference>
<reference evidence="4" key="1">
    <citation type="submission" date="2019-08" db="EMBL/GenBank/DDBJ databases">
        <title>The genome of the North American firefly Photinus pyralis.</title>
        <authorList>
            <consortium name="Photinus pyralis genome working group"/>
            <person name="Fallon T.R."/>
            <person name="Sander Lower S.E."/>
            <person name="Weng J.-K."/>
        </authorList>
    </citation>
    <scope>NUCLEOTIDE SEQUENCE</scope>
    <source>
        <strain evidence="4">TRF0915ILg1</strain>
        <tissue evidence="4">Whole body</tissue>
    </source>
</reference>
<dbReference type="SUPFAM" id="SSF56672">
    <property type="entry name" value="DNA/RNA polymerases"/>
    <property type="match status" value="1"/>
</dbReference>
<dbReference type="GO" id="GO:0071897">
    <property type="term" value="P:DNA biosynthetic process"/>
    <property type="evidence" value="ECO:0007669"/>
    <property type="project" value="UniProtKB-ARBA"/>
</dbReference>
<dbReference type="Gene3D" id="3.30.70.270">
    <property type="match status" value="2"/>
</dbReference>
<dbReference type="InterPro" id="IPR021109">
    <property type="entry name" value="Peptidase_aspartic_dom_sf"/>
</dbReference>
<evidence type="ECO:0000259" key="2">
    <source>
        <dbReference type="Pfam" id="PF00078"/>
    </source>
</evidence>
<feature type="domain" description="Reverse transcriptase" evidence="2">
    <location>
        <begin position="370"/>
        <end position="511"/>
    </location>
</feature>
<dbReference type="AlphaFoldDB" id="A0A8K0CSB0"/>
<feature type="domain" description="Reverse transcriptase/retrotransposon-derived protein RNase H-like" evidence="3">
    <location>
        <begin position="571"/>
        <end position="639"/>
    </location>
</feature>
<dbReference type="InterPro" id="IPR043502">
    <property type="entry name" value="DNA/RNA_pol_sf"/>
</dbReference>
<feature type="compositionally biased region" description="Basic residues" evidence="1">
    <location>
        <begin position="62"/>
        <end position="73"/>
    </location>
</feature>
<name>A0A8K0CSB0_IGNLU</name>
<dbReference type="OrthoDB" id="6770246at2759"/>
<organism evidence="4 5">
    <name type="scientific">Ignelater luminosus</name>
    <name type="common">Cucubano</name>
    <name type="synonym">Pyrophorus luminosus</name>
    <dbReference type="NCBI Taxonomy" id="2038154"/>
    <lineage>
        <taxon>Eukaryota</taxon>
        <taxon>Metazoa</taxon>
        <taxon>Ecdysozoa</taxon>
        <taxon>Arthropoda</taxon>
        <taxon>Hexapoda</taxon>
        <taxon>Insecta</taxon>
        <taxon>Pterygota</taxon>
        <taxon>Neoptera</taxon>
        <taxon>Endopterygota</taxon>
        <taxon>Coleoptera</taxon>
        <taxon>Polyphaga</taxon>
        <taxon>Elateriformia</taxon>
        <taxon>Elateroidea</taxon>
        <taxon>Elateridae</taxon>
        <taxon>Agrypninae</taxon>
        <taxon>Pyrophorini</taxon>
        <taxon>Ignelater</taxon>
    </lineage>
</organism>
<dbReference type="InterPro" id="IPR043128">
    <property type="entry name" value="Rev_trsase/Diguanyl_cyclase"/>
</dbReference>
<dbReference type="Gene3D" id="2.40.70.10">
    <property type="entry name" value="Acid Proteases"/>
    <property type="match status" value="1"/>
</dbReference>
<evidence type="ECO:0008006" key="6">
    <source>
        <dbReference type="Google" id="ProtNLM"/>
    </source>
</evidence>
<accession>A0A8K0CSB0</accession>
<dbReference type="Pfam" id="PF17919">
    <property type="entry name" value="RT_RNaseH_2"/>
    <property type="match status" value="1"/>
</dbReference>
<sequence>MCDEIIAKKPKTFAAAYQIAHTLEVTRNTADEVKTPGTHSTPKQTYKIGYEKPHAKNSGKQGRNKSKQRHQGQHQRNLVTSCGLLQHNSQARQGSQHACAGCGEASQCRFRDAKCNKCGKKEHISRVCRSNTRANQITETKSPAEYIDMVQRLSKIEIVGVVRSSGRQLLEVQLEDATVKMELDTGAPCSIMSKKTFEQINFNCRLQKADRNFASYTGYRINCIGRTRVTVRMGATTKKLNLYIVDGEFDTLLSREWISEFAHEIDFRKFFSNSTPVHQMSSSNPLTSNQESQRNSMLSRYDDVFSDKPSKLTGPPAKIKLKPEATPVFSGTRDVPLALLDYSEWSSTTHIVAKKNGKLRITGNYKPTLNPRILIDEHPIPKVEHLFNKLRGATLFCHLDITDAYAHLEVDKEFSHALTLNTPTHGLIRPTRALYGAANIPAIWQRYMNTVLQDLPNVVNFFDDIIVYADRFDNLLQALISTLERLKTHRLKLNHAKCSFAEPVLEALGHKVDASGVHKSDAHIRAVQDAPKPTTPEELQLFLGKATYCSPDLSTRDCPLRDMLLKDTFAWTPAGTQAYWDIKEALISPQVLMLYDPSLPLMLATEASKTGLGVVLSHRLNNGQERPIAYASRTMSATE</sequence>
<dbReference type="EMBL" id="VTPC01052634">
    <property type="protein sequence ID" value="KAF2890432.1"/>
    <property type="molecule type" value="Genomic_DNA"/>
</dbReference>
<dbReference type="Pfam" id="PF00078">
    <property type="entry name" value="RVT_1"/>
    <property type="match status" value="1"/>
</dbReference>
<comment type="caution">
    <text evidence="4">The sequence shown here is derived from an EMBL/GenBank/DDBJ whole genome shotgun (WGS) entry which is preliminary data.</text>
</comment>
<dbReference type="InterPro" id="IPR041577">
    <property type="entry name" value="RT_RNaseH_2"/>
</dbReference>
<dbReference type="InterPro" id="IPR000477">
    <property type="entry name" value="RT_dom"/>
</dbReference>
<evidence type="ECO:0000259" key="3">
    <source>
        <dbReference type="Pfam" id="PF17919"/>
    </source>
</evidence>
<evidence type="ECO:0000313" key="4">
    <source>
        <dbReference type="EMBL" id="KAF2890432.1"/>
    </source>
</evidence>
<dbReference type="PANTHER" id="PTHR37984:SF13">
    <property type="entry name" value="RIBONUCLEASE H"/>
    <property type="match status" value="1"/>
</dbReference>
<dbReference type="Proteomes" id="UP000801492">
    <property type="component" value="Unassembled WGS sequence"/>
</dbReference>
<gene>
    <name evidence="4" type="ORF">ILUMI_15741</name>
</gene>
<dbReference type="CDD" id="cd01647">
    <property type="entry name" value="RT_LTR"/>
    <property type="match status" value="1"/>
</dbReference>
<proteinExistence type="predicted"/>
<feature type="region of interest" description="Disordered" evidence="1">
    <location>
        <begin position="30"/>
        <end position="75"/>
    </location>
</feature>
<protein>
    <recommendedName>
        <fullName evidence="6">Reverse transcriptase domain-containing protein</fullName>
    </recommendedName>
</protein>
<evidence type="ECO:0000313" key="5">
    <source>
        <dbReference type="Proteomes" id="UP000801492"/>
    </source>
</evidence>